<dbReference type="PANTHER" id="PTHR38689:SF1">
    <property type="entry name" value="SUCCINATE DEHYDROGENASE HYDROPHOBIC MEMBRANE ANCHOR SUBUNIT"/>
    <property type="match status" value="1"/>
</dbReference>
<feature type="transmembrane region" description="Helical" evidence="18">
    <location>
        <begin position="50"/>
        <end position="71"/>
    </location>
</feature>
<evidence type="ECO:0000256" key="18">
    <source>
        <dbReference type="SAM" id="Phobius"/>
    </source>
</evidence>
<comment type="function">
    <text evidence="1">Membrane-anchoring subunit of succinate dehydrogenase (SDH).</text>
</comment>
<accession>A0A853G056</accession>
<gene>
    <name evidence="19" type="primary">sdhD</name>
    <name evidence="19" type="ORF">H0A72_08110</name>
</gene>
<evidence type="ECO:0000256" key="1">
    <source>
        <dbReference type="ARBA" id="ARBA00004050"/>
    </source>
</evidence>
<evidence type="ECO:0000313" key="19">
    <source>
        <dbReference type="EMBL" id="NYT49272.1"/>
    </source>
</evidence>
<sequence length="111" mass="11953">MKKAPLSGLRAWLIQRLTAVYLLVSLPLFIASFVFDPPGSYDAWRERASSAFFVAAGGVFIVALLVHAWVGLRDVALDYVKPLPLRIGVLALLGFGLVGMGAWALHALFGA</sequence>
<evidence type="ECO:0000256" key="13">
    <source>
        <dbReference type="ARBA" id="ARBA00022989"/>
    </source>
</evidence>
<evidence type="ECO:0000256" key="14">
    <source>
        <dbReference type="ARBA" id="ARBA00023004"/>
    </source>
</evidence>
<keyword evidence="11 17" id="KW-0479">Metal-binding</keyword>
<dbReference type="GO" id="GO:0020037">
    <property type="term" value="F:heme binding"/>
    <property type="evidence" value="ECO:0007669"/>
    <property type="project" value="InterPro"/>
</dbReference>
<keyword evidence="13 18" id="KW-1133">Transmembrane helix</keyword>
<evidence type="ECO:0000256" key="4">
    <source>
        <dbReference type="ARBA" id="ARBA00019425"/>
    </source>
</evidence>
<dbReference type="InterPro" id="IPR034804">
    <property type="entry name" value="SQR/QFR_C/D"/>
</dbReference>
<dbReference type="AlphaFoldDB" id="A0A853G056"/>
<evidence type="ECO:0000256" key="9">
    <source>
        <dbReference type="ARBA" id="ARBA00022617"/>
    </source>
</evidence>
<dbReference type="RefSeq" id="WP_180154579.1">
    <property type="nucleotide sequence ID" value="NZ_JACCEM010000004.1"/>
</dbReference>
<keyword evidence="15 18" id="KW-0472">Membrane</keyword>
<comment type="subcellular location">
    <subcellularLocation>
        <location evidence="2">Cell inner membrane</location>
        <topology evidence="2">Multi-pass membrane protein</topology>
    </subcellularLocation>
</comment>
<dbReference type="GO" id="GO:0046872">
    <property type="term" value="F:metal ion binding"/>
    <property type="evidence" value="ECO:0007669"/>
    <property type="project" value="UniProtKB-KW"/>
</dbReference>
<dbReference type="InterPro" id="IPR000701">
    <property type="entry name" value="SuccDH_FuR_B_TM-su"/>
</dbReference>
<feature type="transmembrane region" description="Helical" evidence="18">
    <location>
        <begin position="12"/>
        <end position="35"/>
    </location>
</feature>
<dbReference type="EMBL" id="JACCEM010000004">
    <property type="protein sequence ID" value="NYT49272.1"/>
    <property type="molecule type" value="Genomic_DNA"/>
</dbReference>
<dbReference type="GO" id="GO:0005886">
    <property type="term" value="C:plasma membrane"/>
    <property type="evidence" value="ECO:0007669"/>
    <property type="project" value="UniProtKB-SubCell"/>
</dbReference>
<feature type="transmembrane region" description="Helical" evidence="18">
    <location>
        <begin position="83"/>
        <end position="105"/>
    </location>
</feature>
<comment type="pathway">
    <text evidence="3">Carbohydrate metabolism; tricarboxylic acid cycle.</text>
</comment>
<dbReference type="GO" id="GO:0009055">
    <property type="term" value="F:electron transfer activity"/>
    <property type="evidence" value="ECO:0007669"/>
    <property type="project" value="TreeGrafter"/>
</dbReference>
<evidence type="ECO:0000313" key="20">
    <source>
        <dbReference type="Proteomes" id="UP000559809"/>
    </source>
</evidence>
<dbReference type="Proteomes" id="UP000559809">
    <property type="component" value="Unassembled WGS sequence"/>
</dbReference>
<dbReference type="PANTHER" id="PTHR38689">
    <property type="entry name" value="SUCCINATE DEHYDROGENASE HYDROPHOBIC MEMBRANE ANCHOR SUBUNIT"/>
    <property type="match status" value="1"/>
</dbReference>
<dbReference type="GO" id="GO:0006099">
    <property type="term" value="P:tricarboxylic acid cycle"/>
    <property type="evidence" value="ECO:0007669"/>
    <property type="project" value="UniProtKB-UniPathway"/>
</dbReference>
<evidence type="ECO:0000256" key="17">
    <source>
        <dbReference type="PIRSR" id="PIRSR000169-2"/>
    </source>
</evidence>
<evidence type="ECO:0000256" key="15">
    <source>
        <dbReference type="ARBA" id="ARBA00023136"/>
    </source>
</evidence>
<keyword evidence="14 17" id="KW-0408">Iron</keyword>
<evidence type="ECO:0000256" key="6">
    <source>
        <dbReference type="ARBA" id="ARBA00022475"/>
    </source>
</evidence>
<keyword evidence="9 17" id="KW-0349">Heme</keyword>
<evidence type="ECO:0000256" key="10">
    <source>
        <dbReference type="ARBA" id="ARBA00022692"/>
    </source>
</evidence>
<evidence type="ECO:0000256" key="7">
    <source>
        <dbReference type="ARBA" id="ARBA00022519"/>
    </source>
</evidence>
<keyword evidence="8" id="KW-0816">Tricarboxylic acid cycle</keyword>
<dbReference type="InterPro" id="IPR014312">
    <property type="entry name" value="Succ_DH_anchor"/>
</dbReference>
<comment type="caution">
    <text evidence="19">The sequence shown here is derived from an EMBL/GenBank/DDBJ whole genome shotgun (WGS) entry which is preliminary data.</text>
</comment>
<dbReference type="Pfam" id="PF01127">
    <property type="entry name" value="Sdh_cyt"/>
    <property type="match status" value="1"/>
</dbReference>
<dbReference type="Gene3D" id="1.20.1300.10">
    <property type="entry name" value="Fumarate reductase/succinate dehydrogenase, transmembrane subunit"/>
    <property type="match status" value="1"/>
</dbReference>
<dbReference type="GO" id="GO:0017004">
    <property type="term" value="P:cytochrome complex assembly"/>
    <property type="evidence" value="ECO:0007669"/>
    <property type="project" value="TreeGrafter"/>
</dbReference>
<evidence type="ECO:0000256" key="8">
    <source>
        <dbReference type="ARBA" id="ARBA00022532"/>
    </source>
</evidence>
<keyword evidence="7" id="KW-0997">Cell inner membrane</keyword>
<keyword evidence="10 18" id="KW-0812">Transmembrane</keyword>
<dbReference type="SUPFAM" id="SSF81343">
    <property type="entry name" value="Fumarate reductase respiratory complex transmembrane subunits"/>
    <property type="match status" value="1"/>
</dbReference>
<keyword evidence="5" id="KW-0813">Transport</keyword>
<protein>
    <recommendedName>
        <fullName evidence="4">Succinate dehydrogenase hydrophobic membrane anchor subunit</fullName>
    </recommendedName>
</protein>
<organism evidence="19 20">
    <name type="scientific">Parapusillimonas granuli</name>
    <dbReference type="NCBI Taxonomy" id="380911"/>
    <lineage>
        <taxon>Bacteria</taxon>
        <taxon>Pseudomonadati</taxon>
        <taxon>Pseudomonadota</taxon>
        <taxon>Betaproteobacteria</taxon>
        <taxon>Burkholderiales</taxon>
        <taxon>Alcaligenaceae</taxon>
        <taxon>Parapusillimonas</taxon>
    </lineage>
</organism>
<feature type="binding site" description="axial binding residue" evidence="17">
    <location>
        <position position="67"/>
    </location>
    <ligand>
        <name>heme</name>
        <dbReference type="ChEBI" id="CHEBI:30413"/>
        <note>ligand shared with second transmembrane subunit</note>
    </ligand>
    <ligandPart>
        <name>Fe</name>
        <dbReference type="ChEBI" id="CHEBI:18248"/>
    </ligandPart>
</feature>
<feature type="binding site" evidence="16">
    <location>
        <position position="79"/>
    </location>
    <ligand>
        <name>a ubiquinone</name>
        <dbReference type="ChEBI" id="CHEBI:16389"/>
    </ligand>
</feature>
<evidence type="ECO:0000256" key="16">
    <source>
        <dbReference type="PIRSR" id="PIRSR000169-1"/>
    </source>
</evidence>
<evidence type="ECO:0000256" key="5">
    <source>
        <dbReference type="ARBA" id="ARBA00022448"/>
    </source>
</evidence>
<evidence type="ECO:0000256" key="2">
    <source>
        <dbReference type="ARBA" id="ARBA00004429"/>
    </source>
</evidence>
<keyword evidence="20" id="KW-1185">Reference proteome</keyword>
<keyword evidence="12" id="KW-0249">Electron transport</keyword>
<keyword evidence="6" id="KW-1003">Cell membrane</keyword>
<dbReference type="PIRSF" id="PIRSF000169">
    <property type="entry name" value="SDH_D"/>
    <property type="match status" value="1"/>
</dbReference>
<dbReference type="NCBIfam" id="TIGR02968">
    <property type="entry name" value="succ_dehyd_anc"/>
    <property type="match status" value="1"/>
</dbReference>
<comment type="cofactor">
    <cofactor evidence="17">
        <name>heme</name>
        <dbReference type="ChEBI" id="CHEBI:30413"/>
    </cofactor>
    <text evidence="17">The heme is bound between the two transmembrane subunits.</text>
</comment>
<name>A0A853G056_9BURK</name>
<evidence type="ECO:0000256" key="12">
    <source>
        <dbReference type="ARBA" id="ARBA00022982"/>
    </source>
</evidence>
<reference evidence="19 20" key="1">
    <citation type="submission" date="2020-07" db="EMBL/GenBank/DDBJ databases">
        <title>Taxonomic revisions and descriptions of new bacterial species based on genomic comparisons in the high-G+C-content subgroup of the family Alcaligenaceae.</title>
        <authorList>
            <person name="Szabo A."/>
            <person name="Felfoldi T."/>
        </authorList>
    </citation>
    <scope>NUCLEOTIDE SEQUENCE [LARGE SCALE GENOMIC DNA]</scope>
    <source>
        <strain evidence="19 20">LMG 24012</strain>
    </source>
</reference>
<dbReference type="UniPathway" id="UPA00223"/>
<proteinExistence type="predicted"/>
<evidence type="ECO:0000256" key="11">
    <source>
        <dbReference type="ARBA" id="ARBA00022723"/>
    </source>
</evidence>
<evidence type="ECO:0000256" key="3">
    <source>
        <dbReference type="ARBA" id="ARBA00005163"/>
    </source>
</evidence>